<name>A0A9J6ASY4_SOLCO</name>
<accession>A0A9J6ASY4</accession>
<sequence>MTEAESIGPKNSEMIQIENCSQGLKLSSRLPVKLFPVKSKLIKLHSPPIVAGIPPSMLFKKRSK</sequence>
<evidence type="ECO:0000313" key="1">
    <source>
        <dbReference type="EMBL" id="KAG5627500.1"/>
    </source>
</evidence>
<dbReference type="EMBL" id="JACXVP010000002">
    <property type="protein sequence ID" value="KAG5627500.1"/>
    <property type="molecule type" value="Genomic_DNA"/>
</dbReference>
<gene>
    <name evidence="1" type="ORF">H5410_012718</name>
</gene>
<protein>
    <submittedName>
        <fullName evidence="1">Uncharacterized protein</fullName>
    </submittedName>
</protein>
<evidence type="ECO:0000313" key="2">
    <source>
        <dbReference type="Proteomes" id="UP000824120"/>
    </source>
</evidence>
<proteinExistence type="predicted"/>
<reference evidence="1 2" key="1">
    <citation type="submission" date="2020-09" db="EMBL/GenBank/DDBJ databases">
        <title>De no assembly of potato wild relative species, Solanum commersonii.</title>
        <authorList>
            <person name="Cho K."/>
        </authorList>
    </citation>
    <scope>NUCLEOTIDE SEQUENCE [LARGE SCALE GENOMIC DNA]</scope>
    <source>
        <strain evidence="1">LZ3.2</strain>
        <tissue evidence="1">Leaf</tissue>
    </source>
</reference>
<organism evidence="1 2">
    <name type="scientific">Solanum commersonii</name>
    <name type="common">Commerson's wild potato</name>
    <name type="synonym">Commerson's nightshade</name>
    <dbReference type="NCBI Taxonomy" id="4109"/>
    <lineage>
        <taxon>Eukaryota</taxon>
        <taxon>Viridiplantae</taxon>
        <taxon>Streptophyta</taxon>
        <taxon>Embryophyta</taxon>
        <taxon>Tracheophyta</taxon>
        <taxon>Spermatophyta</taxon>
        <taxon>Magnoliopsida</taxon>
        <taxon>eudicotyledons</taxon>
        <taxon>Gunneridae</taxon>
        <taxon>Pentapetalae</taxon>
        <taxon>asterids</taxon>
        <taxon>lamiids</taxon>
        <taxon>Solanales</taxon>
        <taxon>Solanaceae</taxon>
        <taxon>Solanoideae</taxon>
        <taxon>Solaneae</taxon>
        <taxon>Solanum</taxon>
    </lineage>
</organism>
<dbReference type="Proteomes" id="UP000824120">
    <property type="component" value="Chromosome 2"/>
</dbReference>
<comment type="caution">
    <text evidence="1">The sequence shown here is derived from an EMBL/GenBank/DDBJ whole genome shotgun (WGS) entry which is preliminary data.</text>
</comment>
<dbReference type="AlphaFoldDB" id="A0A9J6ASY4"/>
<keyword evidence="2" id="KW-1185">Reference proteome</keyword>